<dbReference type="Proteomes" id="UP001500432">
    <property type="component" value="Unassembled WGS sequence"/>
</dbReference>
<reference evidence="2 3" key="1">
    <citation type="journal article" date="2019" name="Int. J. Syst. Evol. Microbiol.">
        <title>The Global Catalogue of Microorganisms (GCM) 10K type strain sequencing project: providing services to taxonomists for standard genome sequencing and annotation.</title>
        <authorList>
            <consortium name="The Broad Institute Genomics Platform"/>
            <consortium name="The Broad Institute Genome Sequencing Center for Infectious Disease"/>
            <person name="Wu L."/>
            <person name="Ma J."/>
        </authorList>
    </citation>
    <scope>NUCLEOTIDE SEQUENCE [LARGE SCALE GENOMIC DNA]</scope>
    <source>
        <strain evidence="2 3">JCM 16034</strain>
    </source>
</reference>
<name>A0ABN3BS75_9MICC</name>
<accession>A0ABN3BS75</accession>
<dbReference type="EMBL" id="BAAAQW010000004">
    <property type="protein sequence ID" value="GAA2199340.1"/>
    <property type="molecule type" value="Genomic_DNA"/>
</dbReference>
<feature type="compositionally biased region" description="Acidic residues" evidence="1">
    <location>
        <begin position="16"/>
        <end position="27"/>
    </location>
</feature>
<protein>
    <submittedName>
        <fullName evidence="2">Uncharacterized protein</fullName>
    </submittedName>
</protein>
<feature type="region of interest" description="Disordered" evidence="1">
    <location>
        <begin position="1"/>
        <end position="102"/>
    </location>
</feature>
<dbReference type="RefSeq" id="WP_344299121.1">
    <property type="nucleotide sequence ID" value="NZ_BAAAQW010000004.1"/>
</dbReference>
<evidence type="ECO:0000313" key="3">
    <source>
        <dbReference type="Proteomes" id="UP001500432"/>
    </source>
</evidence>
<gene>
    <name evidence="2" type="ORF">GCM10009849_15400</name>
</gene>
<comment type="caution">
    <text evidence="2">The sequence shown here is derived from an EMBL/GenBank/DDBJ whole genome shotgun (WGS) entry which is preliminary data.</text>
</comment>
<proteinExistence type="predicted"/>
<evidence type="ECO:0000256" key="1">
    <source>
        <dbReference type="SAM" id="MobiDB-lite"/>
    </source>
</evidence>
<evidence type="ECO:0000313" key="2">
    <source>
        <dbReference type="EMBL" id="GAA2199340.1"/>
    </source>
</evidence>
<feature type="compositionally biased region" description="Basic and acidic residues" evidence="1">
    <location>
        <begin position="28"/>
        <end position="48"/>
    </location>
</feature>
<keyword evidence="3" id="KW-1185">Reference proteome</keyword>
<sequence>MERTDRDAPPPGLPALDDDAPLDEGYDQGDHYGHNQDFTELRDPRRFADTPPGEPLRPIESTPEAPRKRVRPHPGGLATGGAGGIPDDKGHSHTGFGDVDRD</sequence>
<organism evidence="2 3">
    <name type="scientific">Sinomonas flava</name>
    <dbReference type="NCBI Taxonomy" id="496857"/>
    <lineage>
        <taxon>Bacteria</taxon>
        <taxon>Bacillati</taxon>
        <taxon>Actinomycetota</taxon>
        <taxon>Actinomycetes</taxon>
        <taxon>Micrococcales</taxon>
        <taxon>Micrococcaceae</taxon>
        <taxon>Sinomonas</taxon>
    </lineage>
</organism>